<protein>
    <submittedName>
        <fullName evidence="2">Uncharacterized protein</fullName>
    </submittedName>
</protein>
<dbReference type="PATRIC" id="fig|1653479.3.peg.5069"/>
<gene>
    <name evidence="2" type="ORF">A3Q41_05001</name>
</gene>
<evidence type="ECO:0000256" key="1">
    <source>
        <dbReference type="SAM" id="MobiDB-lite"/>
    </source>
</evidence>
<feature type="region of interest" description="Disordered" evidence="1">
    <location>
        <begin position="21"/>
        <end position="46"/>
    </location>
</feature>
<organism evidence="2 3">
    <name type="scientific">Rhodococcoides fascians</name>
    <name type="common">Rhodococcus fascians</name>
    <dbReference type="NCBI Taxonomy" id="1828"/>
    <lineage>
        <taxon>Bacteria</taxon>
        <taxon>Bacillati</taxon>
        <taxon>Actinomycetota</taxon>
        <taxon>Actinomycetes</taxon>
        <taxon>Mycobacteriales</taxon>
        <taxon>Nocardiaceae</taxon>
        <taxon>Rhodococcoides</taxon>
    </lineage>
</organism>
<reference evidence="2 3" key="1">
    <citation type="journal article" date="2016" name="Genome Announc.">
        <title>Complete Genome and Plasmid Sequences for Rhodococcus fascians D188 and Draft Sequences for Rhodococcus Isolates PBTS 1 and PBTS 2.</title>
        <authorList>
            <person name="Stamler R.A."/>
            <person name="Vereecke D."/>
            <person name="Zhang Y."/>
            <person name="Schilkey F."/>
            <person name="Devitt N."/>
            <person name="Randall J.J."/>
        </authorList>
    </citation>
    <scope>NUCLEOTIDE SEQUENCE [LARGE SCALE GENOMIC DNA]</scope>
    <source>
        <strain evidence="2 3">PBTS2</strain>
        <plasmid evidence="2">unnamed1</plasmid>
    </source>
</reference>
<name>A0A143QTS8_RHOFA</name>
<sequence length="46" mass="5531">MRAQHPTTADEIDIIVHRNGSRKVRRTVKRASARRDRRTARRELRH</sequence>
<dbReference type="KEGG" id="rhs:A3Q41_05001"/>
<reference evidence="3" key="2">
    <citation type="submission" date="2016-04" db="EMBL/GenBank/DDBJ databases">
        <title>Complete Genome and Plasmid Sequences for Rhodococcus fascians D188 and Draft Sequences for Rhodococcus spp. Isolates PBTS 1 and PBTS 2.</title>
        <authorList>
            <person name="Stamer R."/>
            <person name="Vereecke D."/>
            <person name="Zhang Y."/>
            <person name="Schilkey F."/>
            <person name="Devitt N."/>
            <person name="Randall J."/>
        </authorList>
    </citation>
    <scope>NUCLEOTIDE SEQUENCE [LARGE SCALE GENOMIC DNA]</scope>
    <source>
        <strain evidence="3">PBTS2</strain>
        <plasmid evidence="3">unnamed1</plasmid>
    </source>
</reference>
<evidence type="ECO:0000313" key="3">
    <source>
        <dbReference type="Proteomes" id="UP000076038"/>
    </source>
</evidence>
<proteinExistence type="predicted"/>
<keyword evidence="2" id="KW-0614">Plasmid</keyword>
<evidence type="ECO:0000313" key="2">
    <source>
        <dbReference type="EMBL" id="AMY26256.1"/>
    </source>
</evidence>
<dbReference type="RefSeq" id="WP_155289314.1">
    <property type="nucleotide sequence ID" value="NZ_CP015221.1"/>
</dbReference>
<geneLocation type="plasmid" evidence="2 3">
    <name>unnamed1</name>
</geneLocation>
<dbReference type="AlphaFoldDB" id="A0A143QTS8"/>
<keyword evidence="3" id="KW-1185">Reference proteome</keyword>
<dbReference type="EMBL" id="CP015221">
    <property type="protein sequence ID" value="AMY26256.1"/>
    <property type="molecule type" value="Genomic_DNA"/>
</dbReference>
<accession>A0A143QTS8</accession>
<dbReference type="Proteomes" id="UP000076038">
    <property type="component" value="Plasmid unnamed1"/>
</dbReference>